<reference evidence="1 2" key="1">
    <citation type="submission" date="2021-07" db="EMBL/GenBank/DDBJ databases">
        <title>Sphingomonas sp.</title>
        <authorList>
            <person name="Feng G."/>
            <person name="Li J."/>
            <person name="Pan M."/>
        </authorList>
    </citation>
    <scope>NUCLEOTIDE SEQUENCE [LARGE SCALE GENOMIC DNA]</scope>
    <source>
        <strain evidence="1 2">RRHST34</strain>
    </source>
</reference>
<evidence type="ECO:0008006" key="3">
    <source>
        <dbReference type="Google" id="ProtNLM"/>
    </source>
</evidence>
<proteinExistence type="predicted"/>
<gene>
    <name evidence="1" type="ORF">KZ820_14290</name>
</gene>
<protein>
    <recommendedName>
        <fullName evidence="3">XRE family transcriptional regulator</fullName>
    </recommendedName>
</protein>
<sequence>MTRPHIHGRFRTVPASKMLNALGESLEAIKREDGATDADLGAVLGKSDDAAARYRTGLAEMPVVSFLRGCREWDGRFANGVLALVGMKLSPLDANEGSDRQALTTLAALLAKKAAALQNDGIIDDKELDDMWPELEEAARDIDRLRHRRSMRLVSNN</sequence>
<keyword evidence="2" id="KW-1185">Reference proteome</keyword>
<name>A0ABS7BQM4_9SPHN</name>
<dbReference type="EMBL" id="JAHXZN010000005">
    <property type="protein sequence ID" value="MBW6531907.1"/>
    <property type="molecule type" value="Genomic_DNA"/>
</dbReference>
<dbReference type="RefSeq" id="WP_219749288.1">
    <property type="nucleotide sequence ID" value="NZ_JAHXZN010000005.1"/>
</dbReference>
<dbReference type="Proteomes" id="UP000759103">
    <property type="component" value="Unassembled WGS sequence"/>
</dbReference>
<accession>A0ABS7BQM4</accession>
<evidence type="ECO:0000313" key="1">
    <source>
        <dbReference type="EMBL" id="MBW6531907.1"/>
    </source>
</evidence>
<evidence type="ECO:0000313" key="2">
    <source>
        <dbReference type="Proteomes" id="UP000759103"/>
    </source>
</evidence>
<organism evidence="1 2">
    <name type="scientific">Sphingomonas citri</name>
    <dbReference type="NCBI Taxonomy" id="2862499"/>
    <lineage>
        <taxon>Bacteria</taxon>
        <taxon>Pseudomonadati</taxon>
        <taxon>Pseudomonadota</taxon>
        <taxon>Alphaproteobacteria</taxon>
        <taxon>Sphingomonadales</taxon>
        <taxon>Sphingomonadaceae</taxon>
        <taxon>Sphingomonas</taxon>
    </lineage>
</organism>
<comment type="caution">
    <text evidence="1">The sequence shown here is derived from an EMBL/GenBank/DDBJ whole genome shotgun (WGS) entry which is preliminary data.</text>
</comment>